<evidence type="ECO:0000313" key="3">
    <source>
        <dbReference type="Proteomes" id="UP001370490"/>
    </source>
</evidence>
<dbReference type="PANTHER" id="PTHR33971">
    <property type="entry name" value="OS06G0232000 PROTEIN"/>
    <property type="match status" value="1"/>
</dbReference>
<dbReference type="EMBL" id="JBAMMX010000027">
    <property type="protein sequence ID" value="KAK6913292.1"/>
    <property type="molecule type" value="Genomic_DNA"/>
</dbReference>
<feature type="region of interest" description="Disordered" evidence="1">
    <location>
        <begin position="83"/>
        <end position="313"/>
    </location>
</feature>
<evidence type="ECO:0000256" key="1">
    <source>
        <dbReference type="SAM" id="MobiDB-lite"/>
    </source>
</evidence>
<feature type="compositionally biased region" description="Acidic residues" evidence="1">
    <location>
        <begin position="9"/>
        <end position="19"/>
    </location>
</feature>
<accession>A0AAN8YUM9</accession>
<sequence>MSYYRKGEDEDVDDFDEYDPNPYSGGYDMALTYGRPLPPSEETCYSLTESTSGEDFDYDRPQYSDYSEPAAYADNALETEYSSYAKYKPRPGSGPQFGAPHPPDLHRPGYGGSLYGSGRTDQDDSGYGRRPSYGDSEYDAPPPHPPRRQSYVEPEEYDAPPPPRPSYGRPSFGGSEYDPPPRRHNYGESEDYDAPPPPRPSYGGESEYGGGDYPPPRRQIYGKSEEYDAPPPPRRETYGRPSYGESEEHDAPPPLRPSYGGESEFGGGDYPPPGRQSYGREEGEEYQRPRYERSEEQEYRKPSYGGEEEGSYGRRKKYGSYAFHRCACAAAELEVEIHMVLVLRTHGFMPSNEANLKYAVILTLPKGSLKPHEAWNSEAWTVGPETQYRLGT</sequence>
<protein>
    <submittedName>
        <fullName evidence="2">Uncharacterized protein</fullName>
    </submittedName>
</protein>
<name>A0AAN8YUM9_9MAGN</name>
<dbReference type="AlphaFoldDB" id="A0AAN8YUM9"/>
<feature type="region of interest" description="Disordered" evidence="1">
    <location>
        <begin position="1"/>
        <end position="71"/>
    </location>
</feature>
<feature type="compositionally biased region" description="Low complexity" evidence="1">
    <location>
        <begin position="166"/>
        <end position="175"/>
    </location>
</feature>
<proteinExistence type="predicted"/>
<dbReference type="GO" id="GO:0070300">
    <property type="term" value="F:phosphatidic acid binding"/>
    <property type="evidence" value="ECO:0007669"/>
    <property type="project" value="InterPro"/>
</dbReference>
<organism evidence="2 3">
    <name type="scientific">Dillenia turbinata</name>
    <dbReference type="NCBI Taxonomy" id="194707"/>
    <lineage>
        <taxon>Eukaryota</taxon>
        <taxon>Viridiplantae</taxon>
        <taxon>Streptophyta</taxon>
        <taxon>Embryophyta</taxon>
        <taxon>Tracheophyta</taxon>
        <taxon>Spermatophyta</taxon>
        <taxon>Magnoliopsida</taxon>
        <taxon>eudicotyledons</taxon>
        <taxon>Gunneridae</taxon>
        <taxon>Pentapetalae</taxon>
        <taxon>Dilleniales</taxon>
        <taxon>Dilleniaceae</taxon>
        <taxon>Dillenia</taxon>
    </lineage>
</organism>
<comment type="caution">
    <text evidence="2">The sequence shown here is derived from an EMBL/GenBank/DDBJ whole genome shotgun (WGS) entry which is preliminary data.</text>
</comment>
<dbReference type="InterPro" id="IPR038943">
    <property type="entry name" value="PLDrp1-like"/>
</dbReference>
<dbReference type="PANTHER" id="PTHR33971:SF1">
    <property type="entry name" value="OS02G0743600 PROTEIN"/>
    <property type="match status" value="1"/>
</dbReference>
<feature type="compositionally biased region" description="Basic and acidic residues" evidence="1">
    <location>
        <begin position="278"/>
        <end position="301"/>
    </location>
</feature>
<keyword evidence="3" id="KW-1185">Reference proteome</keyword>
<gene>
    <name evidence="2" type="ORF">RJ641_022893</name>
</gene>
<dbReference type="Proteomes" id="UP001370490">
    <property type="component" value="Unassembled WGS sequence"/>
</dbReference>
<evidence type="ECO:0000313" key="2">
    <source>
        <dbReference type="EMBL" id="KAK6913292.1"/>
    </source>
</evidence>
<reference evidence="2 3" key="1">
    <citation type="submission" date="2023-12" db="EMBL/GenBank/DDBJ databases">
        <title>A high-quality genome assembly for Dillenia turbinata (Dilleniales).</title>
        <authorList>
            <person name="Chanderbali A."/>
        </authorList>
    </citation>
    <scope>NUCLEOTIDE SEQUENCE [LARGE SCALE GENOMIC DNA]</scope>
    <source>
        <strain evidence="2">LSX21</strain>
        <tissue evidence="2">Leaf</tissue>
    </source>
</reference>